<dbReference type="InterPro" id="IPR013039">
    <property type="entry name" value="DUF1588"/>
</dbReference>
<dbReference type="InterPro" id="IPR013042">
    <property type="entry name" value="DUF1592"/>
</dbReference>
<evidence type="ECO:0000259" key="4">
    <source>
        <dbReference type="Pfam" id="PF07627"/>
    </source>
</evidence>
<feature type="domain" description="DUF1585" evidence="2">
    <location>
        <begin position="711"/>
        <end position="784"/>
    </location>
</feature>
<feature type="domain" description="Cytochrome C Planctomycete-type" evidence="6">
    <location>
        <begin position="41"/>
        <end position="88"/>
    </location>
</feature>
<feature type="domain" description="DUF1588" evidence="4">
    <location>
        <begin position="578"/>
        <end position="672"/>
    </location>
</feature>
<dbReference type="Pfam" id="PF07624">
    <property type="entry name" value="PSD2"/>
    <property type="match status" value="1"/>
</dbReference>
<evidence type="ECO:0000259" key="2">
    <source>
        <dbReference type="Pfam" id="PF07624"/>
    </source>
</evidence>
<dbReference type="Pfam" id="PF07631">
    <property type="entry name" value="PSD4"/>
    <property type="match status" value="1"/>
</dbReference>
<feature type="chain" id="PRO_5021718273" evidence="1">
    <location>
        <begin position="22"/>
        <end position="787"/>
    </location>
</feature>
<evidence type="ECO:0000256" key="1">
    <source>
        <dbReference type="SAM" id="SignalP"/>
    </source>
</evidence>
<dbReference type="RefSeq" id="WP_145363961.1">
    <property type="nucleotide sequence ID" value="NZ_CP036268.1"/>
</dbReference>
<dbReference type="AlphaFoldDB" id="A0A517R1W3"/>
<evidence type="ECO:0000259" key="6">
    <source>
        <dbReference type="Pfam" id="PF07635"/>
    </source>
</evidence>
<keyword evidence="9" id="KW-1185">Reference proteome</keyword>
<dbReference type="Pfam" id="PF07637">
    <property type="entry name" value="PSD5"/>
    <property type="match status" value="1"/>
</dbReference>
<accession>A0A517R1W3</accession>
<reference evidence="8 9" key="1">
    <citation type="submission" date="2019-02" db="EMBL/GenBank/DDBJ databases">
        <title>Deep-cultivation of Planctomycetes and their phenomic and genomic characterization uncovers novel biology.</title>
        <authorList>
            <person name="Wiegand S."/>
            <person name="Jogler M."/>
            <person name="Boedeker C."/>
            <person name="Pinto D."/>
            <person name="Vollmers J."/>
            <person name="Rivas-Marin E."/>
            <person name="Kohn T."/>
            <person name="Peeters S.H."/>
            <person name="Heuer A."/>
            <person name="Rast P."/>
            <person name="Oberbeckmann S."/>
            <person name="Bunk B."/>
            <person name="Jeske O."/>
            <person name="Meyerdierks A."/>
            <person name="Storesund J.E."/>
            <person name="Kallscheuer N."/>
            <person name="Luecker S."/>
            <person name="Lage O.M."/>
            <person name="Pohl T."/>
            <person name="Merkel B.J."/>
            <person name="Hornburger P."/>
            <person name="Mueller R.-W."/>
            <person name="Bruemmer F."/>
            <person name="Labrenz M."/>
            <person name="Spormann A.M."/>
            <person name="Op den Camp H."/>
            <person name="Overmann J."/>
            <person name="Amann R."/>
            <person name="Jetten M.S.M."/>
            <person name="Mascher T."/>
            <person name="Medema M.H."/>
            <person name="Devos D.P."/>
            <person name="Kaster A.-K."/>
            <person name="Ovreas L."/>
            <person name="Rohde M."/>
            <person name="Galperin M.Y."/>
            <person name="Jogler C."/>
        </authorList>
    </citation>
    <scope>NUCLEOTIDE SEQUENCE [LARGE SCALE GENOMIC DNA]</scope>
    <source>
        <strain evidence="8 9">Pan189</strain>
    </source>
</reference>
<dbReference type="InterPro" id="IPR011429">
    <property type="entry name" value="Cyt_c_Planctomycete-type"/>
</dbReference>
<feature type="domain" description="DUF1592" evidence="5">
    <location>
        <begin position="429"/>
        <end position="556"/>
    </location>
</feature>
<dbReference type="KEGG" id="svp:Pan189_22600"/>
<evidence type="ECO:0000313" key="9">
    <source>
        <dbReference type="Proteomes" id="UP000317318"/>
    </source>
</evidence>
<proteinExistence type="predicted"/>
<dbReference type="OrthoDB" id="175242at2"/>
<name>A0A517R1W3_9PLAN</name>
<dbReference type="InterPro" id="IPR011478">
    <property type="entry name" value="DUF1585"/>
</dbReference>
<keyword evidence="1" id="KW-0732">Signal</keyword>
<sequence length="787" mass="89328" precursor="true">MNRIVLGAFVLPILLMQPIEAADDFDKLSQGRLRNFFSTHCMVCHGPDQAEVGLRLDELDFNLGDRETLTRWNHVLRRVRSGEMPPPEMPAPSHVEKISAVRVIESSLQRHSRDRRKQEGRVVLRRLNRYEYQYTMQDLLGIHQELKSWLPADTTSHGFDNIGEALSFSPVLLERYVNAADLALNEAIVTHKRPELMQERFLPKEGRLGYAREKHGTDIILFTGNYGITWGGRGEFNAPASGVYRFKFSTYQHQSKGELCTLAVKAGNLIVKTGDTQQVGFYDVKPEGDTIIECDVRLKRGQTIATNPLDLGNAYVKDTSKVTNHAIGVRWMEVEGPLHDQWPPRSHQLLFGDLDISKAAAPDVRPVLMRFAKRAFRRPVTDEEVDDFVSLSLERLDEGYSFEEAIRIGLKAILCSPEFLYLKETPGELGPFELASRLSYFLWSSMPDERLLAKAADGSLRQPRVLRAEAERMLSDPKGQRFTENFTGQWLQLREIEETNPDGKLYPEYDAWLHESVLKESHLFFNELLQNNLSVLNFIDSDFIMMNRRLARHYQLQDLPAGQTAEFERVSLPPDSVRGGVLTQAAVLKVTADGTSTSPIRRGTWVLENILGQQVPPPPPTVSAIEPDTRGAKTIREQLAKHRSVESCNVCHRKIDPPGFALEQFDPIGLERSFYRTPWGSVGKRIGKRYFGVMMKFNVGPDVDASGISSDGERFSDVREFKELLLREPKPLVESFAEKLMVYATGGVLDYQGQEEAREIVANLDNDNYPFRSLLHQVIQSDAFRNK</sequence>
<evidence type="ECO:0000259" key="5">
    <source>
        <dbReference type="Pfam" id="PF07631"/>
    </source>
</evidence>
<evidence type="ECO:0000313" key="8">
    <source>
        <dbReference type="EMBL" id="QDT37877.1"/>
    </source>
</evidence>
<feature type="domain" description="DUF1587" evidence="3">
    <location>
        <begin position="125"/>
        <end position="188"/>
    </location>
</feature>
<dbReference type="InterPro" id="IPR013043">
    <property type="entry name" value="DUF1595"/>
</dbReference>
<evidence type="ECO:0000259" key="7">
    <source>
        <dbReference type="Pfam" id="PF07637"/>
    </source>
</evidence>
<protein>
    <submittedName>
        <fullName evidence="8">Planctomycete cytochrome C</fullName>
    </submittedName>
</protein>
<organism evidence="8 9">
    <name type="scientific">Stratiformator vulcanicus</name>
    <dbReference type="NCBI Taxonomy" id="2527980"/>
    <lineage>
        <taxon>Bacteria</taxon>
        <taxon>Pseudomonadati</taxon>
        <taxon>Planctomycetota</taxon>
        <taxon>Planctomycetia</taxon>
        <taxon>Planctomycetales</taxon>
        <taxon>Planctomycetaceae</taxon>
        <taxon>Stratiformator</taxon>
    </lineage>
</organism>
<dbReference type="Pfam" id="PF07627">
    <property type="entry name" value="PSCyt3"/>
    <property type="match status" value="1"/>
</dbReference>
<dbReference type="EMBL" id="CP036268">
    <property type="protein sequence ID" value="QDT37877.1"/>
    <property type="molecule type" value="Genomic_DNA"/>
</dbReference>
<feature type="signal peptide" evidence="1">
    <location>
        <begin position="1"/>
        <end position="21"/>
    </location>
</feature>
<dbReference type="Pfam" id="PF07626">
    <property type="entry name" value="PSD3"/>
    <property type="match status" value="1"/>
</dbReference>
<dbReference type="Pfam" id="PF07635">
    <property type="entry name" value="PSCyt1"/>
    <property type="match status" value="1"/>
</dbReference>
<evidence type="ECO:0000259" key="3">
    <source>
        <dbReference type="Pfam" id="PF07626"/>
    </source>
</evidence>
<dbReference type="Proteomes" id="UP000317318">
    <property type="component" value="Chromosome"/>
</dbReference>
<gene>
    <name evidence="8" type="ORF">Pan189_22600</name>
</gene>
<feature type="domain" description="DUF1595" evidence="7">
    <location>
        <begin position="364"/>
        <end position="424"/>
    </location>
</feature>
<dbReference type="InterPro" id="IPR013036">
    <property type="entry name" value="DUF1587"/>
</dbReference>